<feature type="region of interest" description="Disordered" evidence="4">
    <location>
        <begin position="265"/>
        <end position="291"/>
    </location>
</feature>
<dbReference type="SUPFAM" id="SSF52540">
    <property type="entry name" value="P-loop containing nucleoside triphosphate hydrolases"/>
    <property type="match status" value="1"/>
</dbReference>
<gene>
    <name evidence="5" type="ORF">IWQ62_000677</name>
</gene>
<dbReference type="EMBL" id="JANBPY010000067">
    <property type="protein sequence ID" value="KAJ1969354.1"/>
    <property type="molecule type" value="Genomic_DNA"/>
</dbReference>
<evidence type="ECO:0008006" key="7">
    <source>
        <dbReference type="Google" id="ProtNLM"/>
    </source>
</evidence>
<keyword evidence="6" id="KW-1185">Reference proteome</keyword>
<evidence type="ECO:0000256" key="4">
    <source>
        <dbReference type="SAM" id="MobiDB-lite"/>
    </source>
</evidence>
<dbReference type="GO" id="GO:0016787">
    <property type="term" value="F:hydrolase activity"/>
    <property type="evidence" value="ECO:0007669"/>
    <property type="project" value="UniProtKB-KW"/>
</dbReference>
<dbReference type="Gene3D" id="3.40.50.300">
    <property type="entry name" value="P-loop containing nucleotide triphosphate hydrolases"/>
    <property type="match status" value="1"/>
</dbReference>
<sequence length="609" mass="70850">MLQSERRWVYLVPDSLVLDREGEVTIAKRFRYPTFRYDSTSLGTLDLRYYFSCFLRVPPILFGMVWDEIGLFIEDRERRSRRNSVLKWLLTTYVVRNRTKVLRRETAIPLLTNRTIYLDCGLHELCSYNFLRAQIIIHTAWSVYGWDEGFLGYQQTDYPYWKVYSYERSTLWPTPSMHFSTGELVESAYEIVRDGLKKPRKRGQYRKEVELFRQCWHWMKQALRYGSYPTTGDWFGPAFFVDPWPDSSPVPMNVRTIPETVPLRRIPVSAETDKQAKSDAKPPDPSLTTPAMLLDKGSLANLTHQLQKLYKNDDNVPPSVSIASNAPTSGEADRKRRRNSPLPDSGSPDTNAESQHDLKSLAIRGCNSAKLTYLVNQLRRYAPYEKCVVYVNSLHDLHLVSEFISLLFEIATWTEDYLLDTYWGKLLYSYDRKVDYKCVAKFTTNGDCRVLVMPTWMAFSGLDLTVASRVYFFSPVFYKSVEAQAIRQVHNMRQTRPVHVETLVLRGTLEDTALSFRGKRFELEKLNIRLMETEQDAIIVTLGKFLTPTWEDTTAVDDFSEPRGHRSTMAELTVAVKAKDVHPQPRPEYMFDEPIPLSSLRLWKRNRNS</sequence>
<evidence type="ECO:0000256" key="3">
    <source>
        <dbReference type="ARBA" id="ARBA00022840"/>
    </source>
</evidence>
<reference evidence="5" key="1">
    <citation type="submission" date="2022-07" db="EMBL/GenBank/DDBJ databases">
        <title>Phylogenomic reconstructions and comparative analyses of Kickxellomycotina fungi.</title>
        <authorList>
            <person name="Reynolds N.K."/>
            <person name="Stajich J.E."/>
            <person name="Barry K."/>
            <person name="Grigoriev I.V."/>
            <person name="Crous P."/>
            <person name="Smith M.E."/>
        </authorList>
    </citation>
    <scope>NUCLEOTIDE SEQUENCE</scope>
    <source>
        <strain evidence="5">RSA 1196</strain>
    </source>
</reference>
<feature type="compositionally biased region" description="Basic and acidic residues" evidence="4">
    <location>
        <begin position="271"/>
        <end position="282"/>
    </location>
</feature>
<comment type="caution">
    <text evidence="5">The sequence shown here is derived from an EMBL/GenBank/DDBJ whole genome shotgun (WGS) entry which is preliminary data.</text>
</comment>
<dbReference type="PANTHER" id="PTHR45626">
    <property type="entry name" value="TRANSCRIPTION TERMINATION FACTOR 2-RELATED"/>
    <property type="match status" value="1"/>
</dbReference>
<dbReference type="GO" id="GO:0006281">
    <property type="term" value="P:DNA repair"/>
    <property type="evidence" value="ECO:0007669"/>
    <property type="project" value="TreeGrafter"/>
</dbReference>
<evidence type="ECO:0000256" key="2">
    <source>
        <dbReference type="ARBA" id="ARBA00022801"/>
    </source>
</evidence>
<name>A0A9W8B0S4_9FUNG</name>
<protein>
    <recommendedName>
        <fullName evidence="7">Helicase C-terminal domain-containing protein</fullName>
    </recommendedName>
</protein>
<keyword evidence="2" id="KW-0378">Hydrolase</keyword>
<dbReference type="GO" id="GO:0005524">
    <property type="term" value="F:ATP binding"/>
    <property type="evidence" value="ECO:0007669"/>
    <property type="project" value="UniProtKB-KW"/>
</dbReference>
<dbReference type="PANTHER" id="PTHR45626:SF51">
    <property type="entry name" value="SNF2-RELATED DOMAIN-CONTAINING PROTEIN"/>
    <property type="match status" value="1"/>
</dbReference>
<dbReference type="Proteomes" id="UP001150925">
    <property type="component" value="Unassembled WGS sequence"/>
</dbReference>
<accession>A0A9W8B0S4</accession>
<proteinExistence type="predicted"/>
<keyword evidence="1" id="KW-0547">Nucleotide-binding</keyword>
<feature type="region of interest" description="Disordered" evidence="4">
    <location>
        <begin position="312"/>
        <end position="354"/>
    </location>
</feature>
<organism evidence="5 6">
    <name type="scientific">Dispira parvispora</name>
    <dbReference type="NCBI Taxonomy" id="1520584"/>
    <lineage>
        <taxon>Eukaryota</taxon>
        <taxon>Fungi</taxon>
        <taxon>Fungi incertae sedis</taxon>
        <taxon>Zoopagomycota</taxon>
        <taxon>Kickxellomycotina</taxon>
        <taxon>Dimargaritomycetes</taxon>
        <taxon>Dimargaritales</taxon>
        <taxon>Dimargaritaceae</taxon>
        <taxon>Dispira</taxon>
    </lineage>
</organism>
<dbReference type="InterPro" id="IPR050628">
    <property type="entry name" value="SNF2_RAD54_helicase_TF"/>
</dbReference>
<dbReference type="InterPro" id="IPR027417">
    <property type="entry name" value="P-loop_NTPase"/>
</dbReference>
<dbReference type="OrthoDB" id="2801544at2759"/>
<evidence type="ECO:0000256" key="1">
    <source>
        <dbReference type="ARBA" id="ARBA00022741"/>
    </source>
</evidence>
<evidence type="ECO:0000313" key="5">
    <source>
        <dbReference type="EMBL" id="KAJ1969354.1"/>
    </source>
</evidence>
<dbReference type="GO" id="GO:0008094">
    <property type="term" value="F:ATP-dependent activity, acting on DNA"/>
    <property type="evidence" value="ECO:0007669"/>
    <property type="project" value="TreeGrafter"/>
</dbReference>
<evidence type="ECO:0000313" key="6">
    <source>
        <dbReference type="Proteomes" id="UP001150925"/>
    </source>
</evidence>
<keyword evidence="3" id="KW-0067">ATP-binding</keyword>
<dbReference type="AlphaFoldDB" id="A0A9W8B0S4"/>
<dbReference type="GO" id="GO:0005634">
    <property type="term" value="C:nucleus"/>
    <property type="evidence" value="ECO:0007669"/>
    <property type="project" value="TreeGrafter"/>
</dbReference>